<keyword evidence="8 9" id="KW-0472">Membrane</keyword>
<dbReference type="NCBIfam" id="TIGR00915">
    <property type="entry name" value="2A0602"/>
    <property type="match status" value="1"/>
</dbReference>
<dbReference type="Gene3D" id="1.20.1640.10">
    <property type="entry name" value="Multidrug efflux transporter AcrB transmembrane domain"/>
    <property type="match status" value="2"/>
</dbReference>
<feature type="transmembrane region" description="Helical" evidence="9">
    <location>
        <begin position="390"/>
        <end position="415"/>
    </location>
</feature>
<feature type="transmembrane region" description="Helical" evidence="9">
    <location>
        <begin position="975"/>
        <end position="998"/>
    </location>
</feature>
<organism evidence="10 11">
    <name type="scientific">Coprobacter tertius</name>
    <dbReference type="NCBI Taxonomy" id="2944915"/>
    <lineage>
        <taxon>Bacteria</taxon>
        <taxon>Pseudomonadati</taxon>
        <taxon>Bacteroidota</taxon>
        <taxon>Bacteroidia</taxon>
        <taxon>Bacteroidales</taxon>
        <taxon>Barnesiellaceae</taxon>
        <taxon>Coprobacter</taxon>
    </lineage>
</organism>
<evidence type="ECO:0000256" key="8">
    <source>
        <dbReference type="ARBA" id="ARBA00023136"/>
    </source>
</evidence>
<proteinExistence type="inferred from homology"/>
<comment type="caution">
    <text evidence="10">The sequence shown here is derived from an EMBL/GenBank/DDBJ whole genome shotgun (WGS) entry which is preliminary data.</text>
</comment>
<evidence type="ECO:0000313" key="10">
    <source>
        <dbReference type="EMBL" id="MCP9612704.1"/>
    </source>
</evidence>
<sequence>MKLDRFIKRPVLSTVISIFIVILGILGLVSLPVTQYPDIAPPTVKVSTTYTGADAQTVLNSVIAPLEEQINGVENMMYMTSTATNTGDAEIDIYFKQGTDPDMAAVNVQNRVAKAQGLLPSEVTKVGVITSKRQTSMLMGITVYSSDDKYDETFLQNYVKINLIPQIQRVPGVGDAMVMGADYSMRIWLKPDIMAQYKLMPTDITAALAEQNIEAAPGQFGESGNQSFQYIMKYKGRLETTEEFEDIVIKATENGEVLRLKDVARIELGGLTYGFGTRSNGHPGVTAMIFQTAGSNATEIINNISEILETASKDFPPGVKYDVLLNANDFLFASIHEVLKTLIEAFILVFLVVFIFLQDFRSTLIPAIAIPVALIGTFFVLYLIGFSVNLLTLCAIVLAIAIVVDDAIVVVEAVHAKLDQGYKSPVKASIDAMNEISGAIVSITLVMMAVFIPVSFMTGTSGTFYRQFGITMAVAIGLSAVNALTLSPALCALFLKPHEKHDEEKGKPRKLSYIKRFHAAFNAAYDVTLKKYKGGVDFFIKHKITSFVLVVISVIALIGLMKITPTGMVPNEDTGTFFVVVDMPPATSLEKTQATLARIDSLIAADPAVKSRTEIAGYSLIAGQGSSYGTFICKLQPWDERDNSQNVNNIIGKLYVQAKMLIKDARVLVFSPPMIPGYSVTNGFELNLQDKTGGNLEDFYNVAQNFLAKLNQRPEIAAAQTSFNPNYPQYMVDIDAAKCKQAGISPSTLLTALQGYYGGLYASNFNRFGKLYRVMIQADAQFRVNPETLNQIMVRNGSEMAPITQFITLRKIYGPDNIKRFNMFTSMSVNGTPADGYSSGQAIQAIEEVAKETLPTGYGFEYSGMTREEQSTSSSTTAIIFVLCLVFVYLLLSAQYESYILPLVVILSIPFGLMGSFIFAQFMGVENNIYMQIALIMLIGLLAKNAILIAEFALERRRTGMSIVSAAVMGASARLRPILMTSLAMVIGLLPLMFAHGVGANGNSTLGTGAIGGMLIGMICQIFIVPALFVVFETIQEKFKPIQWDDLDNTELEADLEQYIDK</sequence>
<dbReference type="Pfam" id="PF00873">
    <property type="entry name" value="ACR_tran"/>
    <property type="match status" value="1"/>
</dbReference>
<dbReference type="InterPro" id="IPR027463">
    <property type="entry name" value="AcrB_DN_DC_subdom"/>
</dbReference>
<evidence type="ECO:0000256" key="3">
    <source>
        <dbReference type="ARBA" id="ARBA00022448"/>
    </source>
</evidence>
<feature type="transmembrane region" description="Helical" evidence="9">
    <location>
        <begin position="12"/>
        <end position="33"/>
    </location>
</feature>
<feature type="transmembrane region" description="Helical" evidence="9">
    <location>
        <begin position="436"/>
        <end position="456"/>
    </location>
</feature>
<keyword evidence="11" id="KW-1185">Reference proteome</keyword>
<feature type="transmembrane region" description="Helical" evidence="9">
    <location>
        <begin position="1010"/>
        <end position="1032"/>
    </location>
</feature>
<feature type="transmembrane region" description="Helical" evidence="9">
    <location>
        <begin position="899"/>
        <end position="923"/>
    </location>
</feature>
<feature type="transmembrane region" description="Helical" evidence="9">
    <location>
        <begin position="544"/>
        <end position="561"/>
    </location>
</feature>
<feature type="transmembrane region" description="Helical" evidence="9">
    <location>
        <begin position="364"/>
        <end position="384"/>
    </location>
</feature>
<evidence type="ECO:0000256" key="4">
    <source>
        <dbReference type="ARBA" id="ARBA00022475"/>
    </source>
</evidence>
<evidence type="ECO:0000256" key="9">
    <source>
        <dbReference type="SAM" id="Phobius"/>
    </source>
</evidence>
<feature type="transmembrane region" description="Helical" evidence="9">
    <location>
        <begin position="468"/>
        <end position="495"/>
    </location>
</feature>
<dbReference type="Gene3D" id="3.30.70.1320">
    <property type="entry name" value="Multidrug efflux transporter AcrB pore domain like"/>
    <property type="match status" value="1"/>
</dbReference>
<keyword evidence="3" id="KW-0813">Transport</keyword>
<comment type="subcellular location">
    <subcellularLocation>
        <location evidence="1">Cell inner membrane</location>
        <topology evidence="1">Multi-pass membrane protein</topology>
    </subcellularLocation>
</comment>
<dbReference type="EMBL" id="JANDHW010000013">
    <property type="protein sequence ID" value="MCP9612704.1"/>
    <property type="molecule type" value="Genomic_DNA"/>
</dbReference>
<keyword evidence="5" id="KW-0997">Cell inner membrane</keyword>
<feature type="transmembrane region" description="Helical" evidence="9">
    <location>
        <begin position="929"/>
        <end position="954"/>
    </location>
</feature>
<feature type="transmembrane region" description="Helical" evidence="9">
    <location>
        <begin position="875"/>
        <end position="892"/>
    </location>
</feature>
<reference evidence="10 11" key="1">
    <citation type="submission" date="2022-07" db="EMBL/GenBank/DDBJ databases">
        <title>Fecal culturing of patients with breast cancer.</title>
        <authorList>
            <person name="Teng N.M.Y."/>
            <person name="Kiu R."/>
            <person name="Evans R."/>
            <person name="Baker D.J."/>
            <person name="Zenner C."/>
            <person name="Robinson S.D."/>
            <person name="Hall L.J."/>
        </authorList>
    </citation>
    <scope>NUCLEOTIDE SEQUENCE [LARGE SCALE GENOMIC DNA]</scope>
    <source>
        <strain evidence="10 11">LH1063</strain>
    </source>
</reference>
<evidence type="ECO:0000256" key="7">
    <source>
        <dbReference type="ARBA" id="ARBA00022989"/>
    </source>
</evidence>
<evidence type="ECO:0000256" key="6">
    <source>
        <dbReference type="ARBA" id="ARBA00022692"/>
    </source>
</evidence>
<dbReference type="SUPFAM" id="SSF82693">
    <property type="entry name" value="Multidrug efflux transporter AcrB pore domain, PN1, PN2, PC1 and PC2 subdomains"/>
    <property type="match status" value="4"/>
</dbReference>
<keyword evidence="6 9" id="KW-0812">Transmembrane</keyword>
<evidence type="ECO:0000256" key="1">
    <source>
        <dbReference type="ARBA" id="ARBA00004429"/>
    </source>
</evidence>
<evidence type="ECO:0000256" key="2">
    <source>
        <dbReference type="ARBA" id="ARBA00010942"/>
    </source>
</evidence>
<dbReference type="PANTHER" id="PTHR32063">
    <property type="match status" value="1"/>
</dbReference>
<keyword evidence="4" id="KW-1003">Cell membrane</keyword>
<evidence type="ECO:0000313" key="11">
    <source>
        <dbReference type="Proteomes" id="UP001205603"/>
    </source>
</evidence>
<dbReference type="InterPro" id="IPR001036">
    <property type="entry name" value="Acrflvin-R"/>
</dbReference>
<dbReference type="Gene3D" id="3.30.70.1430">
    <property type="entry name" value="Multidrug efflux transporter AcrB pore domain"/>
    <property type="match status" value="2"/>
</dbReference>
<dbReference type="Gene3D" id="3.30.70.1440">
    <property type="entry name" value="Multidrug efflux transporter AcrB pore domain"/>
    <property type="match status" value="1"/>
</dbReference>
<gene>
    <name evidence="10" type="ORF">NMU02_11435</name>
</gene>
<dbReference type="Gene3D" id="3.30.2090.10">
    <property type="entry name" value="Multidrug efflux transporter AcrB TolC docking domain, DN and DC subdomains"/>
    <property type="match status" value="2"/>
</dbReference>
<dbReference type="SUPFAM" id="SSF82866">
    <property type="entry name" value="Multidrug efflux transporter AcrB transmembrane domain"/>
    <property type="match status" value="2"/>
</dbReference>
<comment type="similarity">
    <text evidence="2">Belongs to the resistance-nodulation-cell division (RND) (TC 2.A.6) family.</text>
</comment>
<feature type="transmembrane region" description="Helical" evidence="9">
    <location>
        <begin position="338"/>
        <end position="357"/>
    </location>
</feature>
<dbReference type="PRINTS" id="PR00702">
    <property type="entry name" value="ACRIFLAVINRP"/>
</dbReference>
<dbReference type="Proteomes" id="UP001205603">
    <property type="component" value="Unassembled WGS sequence"/>
</dbReference>
<dbReference type="InterPro" id="IPR004764">
    <property type="entry name" value="MdtF-like"/>
</dbReference>
<dbReference type="RefSeq" id="WP_255028052.1">
    <property type="nucleotide sequence ID" value="NZ_JANDHW010000013.1"/>
</dbReference>
<dbReference type="SUPFAM" id="SSF82714">
    <property type="entry name" value="Multidrug efflux transporter AcrB TolC docking domain, DN and DC subdomains"/>
    <property type="match status" value="2"/>
</dbReference>
<keyword evidence="7 9" id="KW-1133">Transmembrane helix</keyword>
<dbReference type="PANTHER" id="PTHR32063:SF9">
    <property type="entry name" value="SIMILAR TO MULTIDRUG RESISTANCE PROTEIN MEXB"/>
    <property type="match status" value="1"/>
</dbReference>
<accession>A0ABT1MK11</accession>
<name>A0ABT1MK11_9BACT</name>
<protein>
    <submittedName>
        <fullName evidence="10">Efflux RND transporter permease subunit</fullName>
    </submittedName>
</protein>
<evidence type="ECO:0000256" key="5">
    <source>
        <dbReference type="ARBA" id="ARBA00022519"/>
    </source>
</evidence>